<organism evidence="1 2">
    <name type="scientific">Podila minutissima</name>
    <dbReference type="NCBI Taxonomy" id="64525"/>
    <lineage>
        <taxon>Eukaryota</taxon>
        <taxon>Fungi</taxon>
        <taxon>Fungi incertae sedis</taxon>
        <taxon>Mucoromycota</taxon>
        <taxon>Mortierellomycotina</taxon>
        <taxon>Mortierellomycetes</taxon>
        <taxon>Mortierellales</taxon>
        <taxon>Mortierellaceae</taxon>
        <taxon>Podila</taxon>
    </lineage>
</organism>
<proteinExistence type="predicted"/>
<gene>
    <name evidence="1" type="ORF">BG006_009027</name>
</gene>
<protein>
    <submittedName>
        <fullName evidence="1">Uncharacterized protein</fullName>
    </submittedName>
</protein>
<dbReference type="GO" id="GO:0016020">
    <property type="term" value="C:membrane"/>
    <property type="evidence" value="ECO:0007669"/>
    <property type="project" value="InterPro"/>
</dbReference>
<dbReference type="EMBL" id="JAAAUY010000637">
    <property type="protein sequence ID" value="KAF9327710.1"/>
    <property type="molecule type" value="Genomic_DNA"/>
</dbReference>
<dbReference type="InterPro" id="IPR006813">
    <property type="entry name" value="Glyco_trans_17"/>
</dbReference>
<reference evidence="1" key="1">
    <citation type="journal article" date="2020" name="Fungal Divers.">
        <title>Resolving the Mortierellaceae phylogeny through synthesis of multi-gene phylogenetics and phylogenomics.</title>
        <authorList>
            <person name="Vandepol N."/>
            <person name="Liber J."/>
            <person name="Desiro A."/>
            <person name="Na H."/>
            <person name="Kennedy M."/>
            <person name="Barry K."/>
            <person name="Grigoriev I.V."/>
            <person name="Miller A.N."/>
            <person name="O'Donnell K."/>
            <person name="Stajich J.E."/>
            <person name="Bonito G."/>
        </authorList>
    </citation>
    <scope>NUCLEOTIDE SEQUENCE</scope>
    <source>
        <strain evidence="1">NVP1</strain>
    </source>
</reference>
<dbReference type="GO" id="GO:0003830">
    <property type="term" value="F:beta-1,4-mannosylglycoprotein 4-beta-N-acetylglucosaminyltransferase activity"/>
    <property type="evidence" value="ECO:0007669"/>
    <property type="project" value="InterPro"/>
</dbReference>
<evidence type="ECO:0000313" key="2">
    <source>
        <dbReference type="Proteomes" id="UP000696485"/>
    </source>
</evidence>
<name>A0A9P5SJ90_9FUNG</name>
<dbReference type="PANTHER" id="PTHR12224">
    <property type="entry name" value="BETA-1,4-MANNOSYL-GLYCOPROTEIN BETA-1,4-N-ACETYLGLUCOSAMINYL-TRANSFERASE"/>
    <property type="match status" value="1"/>
</dbReference>
<keyword evidence="2" id="KW-1185">Reference proteome</keyword>
<evidence type="ECO:0000313" key="1">
    <source>
        <dbReference type="EMBL" id="KAF9327710.1"/>
    </source>
</evidence>
<dbReference type="Proteomes" id="UP000696485">
    <property type="component" value="Unassembled WGS sequence"/>
</dbReference>
<accession>A0A9P5SJ90</accession>
<comment type="caution">
    <text evidence="1">The sequence shown here is derived from an EMBL/GenBank/DDBJ whole genome shotgun (WGS) entry which is preliminary data.</text>
</comment>
<dbReference type="PANTHER" id="PTHR12224:SF0">
    <property type="entry name" value="BETA-1,4-MANNOSYL-GLYCOPROTEIN 4-BETA-N-ACETYLGLUCOSAMINYLTRANSFERASE"/>
    <property type="match status" value="1"/>
</dbReference>
<dbReference type="Pfam" id="PF04724">
    <property type="entry name" value="Glyco_transf_17"/>
    <property type="match status" value="2"/>
</dbReference>
<sequence>MINLFPVIDSFVIIESQSTFSGLPKRLFYMENEQRLAKFYLGVEAYTRSKGLDMAIREVHPREGDWILLSDLDEILPPMSTPSSWAAPLSMVPPGTCSDYTAGSTTTTRSSSTMASGSVLSCSANREQESHETRKAHGFGGPEYDDQRVFLAMIGDNQWRNAGYYMGELRNSPALITVEDACWHCSWCFDRMESYVDKMKSYSHTEHNKPQYQAQKWIITTAIAGSISLSAIELGAST</sequence>
<dbReference type="AlphaFoldDB" id="A0A9P5SJ90"/>
<dbReference type="GO" id="GO:0006044">
    <property type="term" value="P:N-acetylglucosamine metabolic process"/>
    <property type="evidence" value="ECO:0007669"/>
    <property type="project" value="TreeGrafter"/>
</dbReference>